<dbReference type="GO" id="GO:0030488">
    <property type="term" value="P:tRNA methylation"/>
    <property type="evidence" value="ECO:0007669"/>
    <property type="project" value="TreeGrafter"/>
</dbReference>
<proteinExistence type="inferred from homology"/>
<keyword evidence="7" id="KW-1185">Reference proteome</keyword>
<protein>
    <recommendedName>
        <fullName evidence="3">Methyltransferase</fullName>
        <ecNumber evidence="3">2.1.1.-</ecNumber>
    </recommendedName>
</protein>
<sequence length="288" mass="30812">MTSTNPSPRQAYSLIPAGQQHPRVQRTGRYTPTSTQHPARMLPALARHLIAAYSRPGDTILDPMCGIGTTLVEAAHLGRRSLGVDLESRWVSLARANLRLARQQGAAGSGRLFRGDARHLEQVIPADYHGRINLLLTSPPYGQATHGTITVAPGKGVHKTDYRYSDSPANLANTDLDGLLDGIAAVLHSAHRLLSPGGIVALAARPFRHAGALVDLPGALVDLADETGLHLHARAAALLAAVRPDGTLVSRATFFARHNIRVARAAGHPLHLIAHEDILLLRTPTRPD</sequence>
<dbReference type="GO" id="GO:0008170">
    <property type="term" value="F:N-methyltransferase activity"/>
    <property type="evidence" value="ECO:0007669"/>
    <property type="project" value="InterPro"/>
</dbReference>
<dbReference type="GO" id="GO:0016423">
    <property type="term" value="F:tRNA (guanine) methyltransferase activity"/>
    <property type="evidence" value="ECO:0007669"/>
    <property type="project" value="TreeGrafter"/>
</dbReference>
<dbReference type="PANTHER" id="PTHR14911:SF13">
    <property type="entry name" value="TRNA (GUANINE(6)-N2)-METHYLTRANSFERASE THUMP3"/>
    <property type="match status" value="1"/>
</dbReference>
<evidence type="ECO:0000256" key="4">
    <source>
        <dbReference type="SAM" id="MobiDB-lite"/>
    </source>
</evidence>
<evidence type="ECO:0000256" key="3">
    <source>
        <dbReference type="RuleBase" id="RU362026"/>
    </source>
</evidence>
<comment type="caution">
    <text evidence="6">The sequence shown here is derived from an EMBL/GenBank/DDBJ whole genome shotgun (WGS) entry which is preliminary data.</text>
</comment>
<evidence type="ECO:0000259" key="5">
    <source>
        <dbReference type="Pfam" id="PF01555"/>
    </source>
</evidence>
<accession>A0A0D8B6V5</accession>
<dbReference type="InterPro" id="IPR001091">
    <property type="entry name" value="RM_Methyltransferase"/>
</dbReference>
<reference evidence="7" key="1">
    <citation type="submission" date="2015-02" db="EMBL/GenBank/DDBJ databases">
        <title>Draft Genome of Frankia sp. CpI1-S.</title>
        <authorList>
            <person name="Oshone R.T."/>
            <person name="Ngom M."/>
            <person name="Ghodhbane-Gtari F."/>
            <person name="Gtari M."/>
            <person name="Morris K."/>
            <person name="Thomas K."/>
            <person name="Sen A."/>
            <person name="Tisa L.S."/>
        </authorList>
    </citation>
    <scope>NUCLEOTIDE SEQUENCE [LARGE SCALE GENOMIC DNA]</scope>
    <source>
        <strain evidence="7">CpI1-S</strain>
    </source>
</reference>
<dbReference type="Pfam" id="PF01555">
    <property type="entry name" value="N6_N4_Mtase"/>
    <property type="match status" value="1"/>
</dbReference>
<feature type="compositionally biased region" description="Polar residues" evidence="4">
    <location>
        <begin position="1"/>
        <end position="10"/>
    </location>
</feature>
<dbReference type="Gene3D" id="3.40.50.150">
    <property type="entry name" value="Vaccinia Virus protein VP39"/>
    <property type="match status" value="2"/>
</dbReference>
<dbReference type="EC" id="2.1.1.-" evidence="3"/>
<evidence type="ECO:0000313" key="6">
    <source>
        <dbReference type="EMBL" id="KJE20018.1"/>
    </source>
</evidence>
<dbReference type="PATRIC" id="fig|1502723.3.peg.6296"/>
<dbReference type="InterPro" id="IPR029063">
    <property type="entry name" value="SAM-dependent_MTases_sf"/>
</dbReference>
<evidence type="ECO:0000313" key="7">
    <source>
        <dbReference type="Proteomes" id="UP000032545"/>
    </source>
</evidence>
<keyword evidence="1 6" id="KW-0489">Methyltransferase</keyword>
<dbReference type="AlphaFoldDB" id="A0A0D8B6V5"/>
<reference evidence="6 7" key="2">
    <citation type="journal article" date="2016" name="Genome Announc.">
        <title>Permanent Draft Genome Sequences for Two Variants of Frankia sp. Strain CpI1, the First Frankia Strain Isolated from Root Nodules of Comptonia peregrina.</title>
        <authorList>
            <person name="Oshone R."/>
            <person name="Hurst S.G.IV."/>
            <person name="Abebe-Akele F."/>
            <person name="Simpson S."/>
            <person name="Morris K."/>
            <person name="Thomas W.K."/>
            <person name="Tisa L.S."/>
        </authorList>
    </citation>
    <scope>NUCLEOTIDE SEQUENCE [LARGE SCALE GENOMIC DNA]</scope>
    <source>
        <strain evidence="7">CpI1-S</strain>
    </source>
</reference>
<dbReference type="InterPro" id="IPR002941">
    <property type="entry name" value="DNA_methylase_N4/N6"/>
</dbReference>
<feature type="domain" description="DNA methylase N-4/N-6" evidence="5">
    <location>
        <begin position="26"/>
        <end position="94"/>
    </location>
</feature>
<evidence type="ECO:0000256" key="2">
    <source>
        <dbReference type="ARBA" id="ARBA00022679"/>
    </source>
</evidence>
<keyword evidence="2 6" id="KW-0808">Transferase</keyword>
<dbReference type="Proteomes" id="UP000032545">
    <property type="component" value="Unassembled WGS sequence"/>
</dbReference>
<comment type="similarity">
    <text evidence="3">Belongs to the N(4)/N(6)-methyltransferase family.</text>
</comment>
<dbReference type="GO" id="GO:0003677">
    <property type="term" value="F:DNA binding"/>
    <property type="evidence" value="ECO:0007669"/>
    <property type="project" value="InterPro"/>
</dbReference>
<organism evidence="6 7">
    <name type="scientific">Frankia torreyi</name>
    <dbReference type="NCBI Taxonomy" id="1856"/>
    <lineage>
        <taxon>Bacteria</taxon>
        <taxon>Bacillati</taxon>
        <taxon>Actinomycetota</taxon>
        <taxon>Actinomycetes</taxon>
        <taxon>Frankiales</taxon>
        <taxon>Frankiaceae</taxon>
        <taxon>Frankia</taxon>
    </lineage>
</organism>
<dbReference type="PRINTS" id="PR00508">
    <property type="entry name" value="S21N4MTFRASE"/>
</dbReference>
<gene>
    <name evidence="6" type="ORF">FF36_05681</name>
</gene>
<dbReference type="PANTHER" id="PTHR14911">
    <property type="entry name" value="THUMP DOMAIN-CONTAINING"/>
    <property type="match status" value="1"/>
</dbReference>
<dbReference type="RefSeq" id="WP_044888126.1">
    <property type="nucleotide sequence ID" value="NZ_JYFN01000074.1"/>
</dbReference>
<dbReference type="CDD" id="cd02440">
    <property type="entry name" value="AdoMet_MTases"/>
    <property type="match status" value="1"/>
</dbReference>
<evidence type="ECO:0000256" key="1">
    <source>
        <dbReference type="ARBA" id="ARBA00022603"/>
    </source>
</evidence>
<dbReference type="OrthoDB" id="1637728at2"/>
<dbReference type="SUPFAM" id="SSF53335">
    <property type="entry name" value="S-adenosyl-L-methionine-dependent methyltransferases"/>
    <property type="match status" value="1"/>
</dbReference>
<dbReference type="EMBL" id="JYFN01000074">
    <property type="protein sequence ID" value="KJE20018.1"/>
    <property type="molecule type" value="Genomic_DNA"/>
</dbReference>
<name>A0A0D8B6V5_9ACTN</name>
<feature type="region of interest" description="Disordered" evidence="4">
    <location>
        <begin position="1"/>
        <end position="36"/>
    </location>
</feature>